<keyword evidence="4" id="KW-0677">Repeat</keyword>
<dbReference type="PRINTS" id="PR00320">
    <property type="entry name" value="GPROTEINBRPT"/>
</dbReference>
<reference evidence="9 10" key="1">
    <citation type="journal article" date="2013" name="BMC Genomics">
        <title>The genome and transcriptome of the pine saprophyte Ophiostoma piceae, and a comparison with the bark beetle-associated pine pathogen Grosmannia clavigera.</title>
        <authorList>
            <person name="Haridas S."/>
            <person name="Wang Y."/>
            <person name="Lim L."/>
            <person name="Massoumi Alamouti S."/>
            <person name="Jackman S."/>
            <person name="Docking R."/>
            <person name="Robertson G."/>
            <person name="Birol I."/>
            <person name="Bohlmann J."/>
            <person name="Breuil C."/>
        </authorList>
    </citation>
    <scope>NUCLEOTIDE SEQUENCE [LARGE SCALE GENOMIC DNA]</scope>
    <source>
        <strain evidence="9 10">UAMH 11346</strain>
    </source>
</reference>
<dbReference type="OMA" id="MCWDIRT"/>
<dbReference type="InterPro" id="IPR015943">
    <property type="entry name" value="WD40/YVTN_repeat-like_dom_sf"/>
</dbReference>
<feature type="repeat" description="WD" evidence="6">
    <location>
        <begin position="82"/>
        <end position="123"/>
    </location>
</feature>
<feature type="repeat" description="WD" evidence="6">
    <location>
        <begin position="11"/>
        <end position="44"/>
    </location>
</feature>
<dbReference type="EMBL" id="KE148155">
    <property type="protein sequence ID" value="EPE05752.1"/>
    <property type="molecule type" value="Genomic_DNA"/>
</dbReference>
<dbReference type="GO" id="GO:0071013">
    <property type="term" value="C:catalytic step 2 spliceosome"/>
    <property type="evidence" value="ECO:0007669"/>
    <property type="project" value="TreeGrafter"/>
</dbReference>
<evidence type="ECO:0000256" key="3">
    <source>
        <dbReference type="ARBA" id="ARBA00022574"/>
    </source>
</evidence>
<keyword evidence="9" id="KW-0808">Transferase</keyword>
<dbReference type="VEuPathDB" id="FungiDB:F503_08283"/>
<evidence type="ECO:0000259" key="8">
    <source>
        <dbReference type="Pfam" id="PF13360"/>
    </source>
</evidence>
<dbReference type="HOGENOM" id="CLU_000288_57_1_1"/>
<dbReference type="PROSITE" id="PS50294">
    <property type="entry name" value="WD_REPEATS_REGION"/>
    <property type="match status" value="2"/>
</dbReference>
<feature type="compositionally biased region" description="Polar residues" evidence="7">
    <location>
        <begin position="45"/>
        <end position="59"/>
    </location>
</feature>
<comment type="similarity">
    <text evidence="5">Belongs to the WD repeat MORG1 family.</text>
</comment>
<dbReference type="InterPro" id="IPR036322">
    <property type="entry name" value="WD40_repeat_dom_sf"/>
</dbReference>
<evidence type="ECO:0000256" key="7">
    <source>
        <dbReference type="SAM" id="MobiDB-lite"/>
    </source>
</evidence>
<evidence type="ECO:0000256" key="2">
    <source>
        <dbReference type="ARBA" id="ARBA00022490"/>
    </source>
</evidence>
<dbReference type="InterPro" id="IPR019775">
    <property type="entry name" value="WD40_repeat_CS"/>
</dbReference>
<dbReference type="InterPro" id="IPR020472">
    <property type="entry name" value="WD40_PAC1"/>
</dbReference>
<evidence type="ECO:0000256" key="1">
    <source>
        <dbReference type="ARBA" id="ARBA00004496"/>
    </source>
</evidence>
<dbReference type="Proteomes" id="UP000016923">
    <property type="component" value="Unassembled WGS sequence"/>
</dbReference>
<dbReference type="Pfam" id="PF13360">
    <property type="entry name" value="PQQ_2"/>
    <property type="match status" value="1"/>
</dbReference>
<dbReference type="OrthoDB" id="71437at2759"/>
<dbReference type="InterPro" id="IPR002372">
    <property type="entry name" value="PQQ_rpt_dom"/>
</dbReference>
<gene>
    <name evidence="9" type="ORF">F503_08283</name>
</gene>
<dbReference type="PANTHER" id="PTHR22842:SF3">
    <property type="entry name" value="WD REPEAT DOMAIN-CONTAINING PROTEIN 83"/>
    <property type="match status" value="1"/>
</dbReference>
<accession>S3BZ13</accession>
<dbReference type="STRING" id="1262450.S3BZ13"/>
<dbReference type="Pfam" id="PF00400">
    <property type="entry name" value="WD40"/>
    <property type="match status" value="3"/>
</dbReference>
<dbReference type="PROSITE" id="PS00678">
    <property type="entry name" value="WD_REPEATS_1"/>
    <property type="match status" value="1"/>
</dbReference>
<dbReference type="GO" id="GO:0000398">
    <property type="term" value="P:mRNA splicing, via spliceosome"/>
    <property type="evidence" value="ECO:0007669"/>
    <property type="project" value="TreeGrafter"/>
</dbReference>
<dbReference type="SMART" id="SM00320">
    <property type="entry name" value="WD40"/>
    <property type="match status" value="5"/>
</dbReference>
<feature type="repeat" description="WD" evidence="6">
    <location>
        <begin position="124"/>
        <end position="161"/>
    </location>
</feature>
<feature type="domain" description="Pyrrolo-quinoline quinone repeat" evidence="8">
    <location>
        <begin position="177"/>
        <end position="330"/>
    </location>
</feature>
<dbReference type="GO" id="GO:0016301">
    <property type="term" value="F:kinase activity"/>
    <property type="evidence" value="ECO:0007669"/>
    <property type="project" value="UniProtKB-KW"/>
</dbReference>
<dbReference type="PROSITE" id="PS50082">
    <property type="entry name" value="WD_REPEATS_2"/>
    <property type="match status" value="3"/>
</dbReference>
<keyword evidence="10" id="KW-1185">Reference proteome</keyword>
<dbReference type="AlphaFoldDB" id="S3BZ13"/>
<dbReference type="Gene3D" id="2.130.10.10">
    <property type="entry name" value="YVTN repeat-like/Quinoprotein amine dehydrogenase"/>
    <property type="match status" value="1"/>
</dbReference>
<sequence>MAFPSRPVAQLLGSNGPVHAVAYSAGSGTYILTGSSDRSIRLYNPQPTTGPAKSKSQGFVTKPGSAADASPFVPEGRLIQTYAEHGYEVLSLACAADNARFVSSGGDRTVFLWDVTTAQTLRRFSGHSGRVNCVCFAGEGDSLVVSGGFDTTVRIWDTRSGGAKPLQMLSEARDAISALAVRGSEIIVASVDGRVRCYDTRTGRMTTDVISGTAGVTSLSLTRDGRSLLVGALDSRLRLLDRESGTCLRTYASEDEKPGVSWRNEELRVQSTLGGRERFVVAGDEVGVATAAGVPSSTPSGRVWAWDLLTGKLVATVTVPWGPPGVTNTSRSIGRDGREKERRNVTSCLAWQDGGWGDQFCVGGTSGVVTVFGQ</sequence>
<evidence type="ECO:0000313" key="9">
    <source>
        <dbReference type="EMBL" id="EPE05752.1"/>
    </source>
</evidence>
<name>S3BZ13_OPHP1</name>
<comment type="subcellular location">
    <subcellularLocation>
        <location evidence="1">Cytoplasm</location>
    </subcellularLocation>
</comment>
<dbReference type="SUPFAM" id="SSF50978">
    <property type="entry name" value="WD40 repeat-like"/>
    <property type="match status" value="1"/>
</dbReference>
<dbReference type="eggNOG" id="KOG0316">
    <property type="taxonomic scope" value="Eukaryota"/>
</dbReference>
<evidence type="ECO:0000256" key="6">
    <source>
        <dbReference type="PROSITE-ProRule" id="PRU00221"/>
    </source>
</evidence>
<feature type="region of interest" description="Disordered" evidence="7">
    <location>
        <begin position="45"/>
        <end position="68"/>
    </location>
</feature>
<dbReference type="GO" id="GO:0005737">
    <property type="term" value="C:cytoplasm"/>
    <property type="evidence" value="ECO:0007669"/>
    <property type="project" value="UniProtKB-SubCell"/>
</dbReference>
<dbReference type="InterPro" id="IPR001680">
    <property type="entry name" value="WD40_rpt"/>
</dbReference>
<evidence type="ECO:0000256" key="5">
    <source>
        <dbReference type="ARBA" id="ARBA00038145"/>
    </source>
</evidence>
<dbReference type="PANTHER" id="PTHR22842">
    <property type="entry name" value="WD40 REPEAT PROTEIN"/>
    <property type="match status" value="1"/>
</dbReference>
<organism evidence="9 10">
    <name type="scientific">Ophiostoma piceae (strain UAMH 11346)</name>
    <name type="common">Sap stain fungus</name>
    <dbReference type="NCBI Taxonomy" id="1262450"/>
    <lineage>
        <taxon>Eukaryota</taxon>
        <taxon>Fungi</taxon>
        <taxon>Dikarya</taxon>
        <taxon>Ascomycota</taxon>
        <taxon>Pezizomycotina</taxon>
        <taxon>Sordariomycetes</taxon>
        <taxon>Sordariomycetidae</taxon>
        <taxon>Ophiostomatales</taxon>
        <taxon>Ophiostomataceae</taxon>
        <taxon>Ophiostoma</taxon>
    </lineage>
</organism>
<evidence type="ECO:0000313" key="10">
    <source>
        <dbReference type="Proteomes" id="UP000016923"/>
    </source>
</evidence>
<dbReference type="InterPro" id="IPR051980">
    <property type="entry name" value="WD_repeat_MORG1"/>
</dbReference>
<keyword evidence="2" id="KW-0963">Cytoplasm</keyword>
<keyword evidence="3 6" id="KW-0853">WD repeat</keyword>
<keyword evidence="9" id="KW-0418">Kinase</keyword>
<evidence type="ECO:0000256" key="4">
    <source>
        <dbReference type="ARBA" id="ARBA00022737"/>
    </source>
</evidence>
<proteinExistence type="inferred from homology"/>
<protein>
    <submittedName>
        <fullName evidence="9">Mitogen-activated protein kinase organizer 1</fullName>
    </submittedName>
</protein>